<name>A0A4Y8MSY8_9BURK</name>
<dbReference type="GeneID" id="97306747"/>
<comment type="caution">
    <text evidence="1">The sequence shown here is derived from an EMBL/GenBank/DDBJ whole genome shotgun (WGS) entry which is preliminary data.</text>
</comment>
<dbReference type="EMBL" id="SNVI01000002">
    <property type="protein sequence ID" value="TFE40522.1"/>
    <property type="molecule type" value="Genomic_DNA"/>
</dbReference>
<evidence type="ECO:0000313" key="1">
    <source>
        <dbReference type="EMBL" id="TFE40522.1"/>
    </source>
</evidence>
<dbReference type="AlphaFoldDB" id="A0A4Y8MSY8"/>
<proteinExistence type="predicted"/>
<organism evidence="1 2">
    <name type="scientific">Paraburkholderia dipogonis</name>
    <dbReference type="NCBI Taxonomy" id="1211383"/>
    <lineage>
        <taxon>Bacteria</taxon>
        <taxon>Pseudomonadati</taxon>
        <taxon>Pseudomonadota</taxon>
        <taxon>Betaproteobacteria</taxon>
        <taxon>Burkholderiales</taxon>
        <taxon>Burkholderiaceae</taxon>
        <taxon>Paraburkholderia</taxon>
    </lineage>
</organism>
<dbReference type="RefSeq" id="WP_134462719.1">
    <property type="nucleotide sequence ID" value="NZ_JBHMFL010000025.1"/>
</dbReference>
<evidence type="ECO:0000313" key="2">
    <source>
        <dbReference type="Proteomes" id="UP000297385"/>
    </source>
</evidence>
<accession>A0A4Y8MSY8</accession>
<sequence>MKSGNIVVVHISINGRNVSRIVAPLEIRQNLPRRLFSALPRRDGMHLFGAAEAVRLPTA</sequence>
<dbReference type="Proteomes" id="UP000297385">
    <property type="component" value="Unassembled WGS sequence"/>
</dbReference>
<gene>
    <name evidence="1" type="ORF">E2553_27725</name>
</gene>
<protein>
    <submittedName>
        <fullName evidence="1">Uncharacterized protein</fullName>
    </submittedName>
</protein>
<reference evidence="1 2" key="1">
    <citation type="submission" date="2019-03" db="EMBL/GenBank/DDBJ databases">
        <title>Complete Genome Sequence of Paraburkholderia dipogonis ICMP 19430T, a Nitrogen-fixing Symbiont of the South African Invasive Legume Dipogon lignosus in New Zealand.</title>
        <authorList>
            <person name="De Meyer S.E."/>
        </authorList>
    </citation>
    <scope>NUCLEOTIDE SEQUENCE [LARGE SCALE GENOMIC DNA]</scope>
    <source>
        <strain evidence="1 2">ICMP 19430</strain>
    </source>
</reference>